<evidence type="ECO:0000313" key="2">
    <source>
        <dbReference type="Proteomes" id="UP000501812"/>
    </source>
</evidence>
<dbReference type="AlphaFoldDB" id="A0A858RKE7"/>
<reference evidence="1 2" key="1">
    <citation type="submission" date="2020-04" db="EMBL/GenBank/DDBJ databases">
        <title>Luteolibacter sp. G-1-1-1 isolated from soil.</title>
        <authorList>
            <person name="Dahal R.H."/>
        </authorList>
    </citation>
    <scope>NUCLEOTIDE SEQUENCE [LARGE SCALE GENOMIC DNA]</scope>
    <source>
        <strain evidence="1 2">G-1-1-1</strain>
    </source>
</reference>
<dbReference type="KEGG" id="luo:HHL09_14105"/>
<accession>A0A858RKE7</accession>
<dbReference type="EMBL" id="CP051774">
    <property type="protein sequence ID" value="QJE96869.1"/>
    <property type="molecule type" value="Genomic_DNA"/>
</dbReference>
<organism evidence="1 2">
    <name type="scientific">Luteolibacter luteus</name>
    <dbReference type="NCBI Taxonomy" id="2728835"/>
    <lineage>
        <taxon>Bacteria</taxon>
        <taxon>Pseudomonadati</taxon>
        <taxon>Verrucomicrobiota</taxon>
        <taxon>Verrucomicrobiia</taxon>
        <taxon>Verrucomicrobiales</taxon>
        <taxon>Verrucomicrobiaceae</taxon>
        <taxon>Luteolibacter</taxon>
    </lineage>
</organism>
<protein>
    <submittedName>
        <fullName evidence="1">Uncharacterized protein</fullName>
    </submittedName>
</protein>
<keyword evidence="2" id="KW-1185">Reference proteome</keyword>
<gene>
    <name evidence="1" type="ORF">HHL09_14105</name>
</gene>
<dbReference type="Proteomes" id="UP000501812">
    <property type="component" value="Chromosome"/>
</dbReference>
<sequence length="69" mass="7443">MKVRFFVTGSSVLLAIWLLATFFSEVSADNYPQFGKGSVPVSAKVSPSVKQEKPVAVVAEKELPPTAME</sequence>
<name>A0A858RKE7_9BACT</name>
<proteinExistence type="predicted"/>
<dbReference type="RefSeq" id="WP_169455269.1">
    <property type="nucleotide sequence ID" value="NZ_CP051774.1"/>
</dbReference>
<evidence type="ECO:0000313" key="1">
    <source>
        <dbReference type="EMBL" id="QJE96869.1"/>
    </source>
</evidence>